<evidence type="ECO:0000313" key="3">
    <source>
        <dbReference type="WBParaSite" id="L893_g23267.t1"/>
    </source>
</evidence>
<feature type="transmembrane region" description="Helical" evidence="1">
    <location>
        <begin position="165"/>
        <end position="188"/>
    </location>
</feature>
<keyword evidence="1" id="KW-0812">Transmembrane</keyword>
<reference evidence="3" key="1">
    <citation type="submission" date="2016-11" db="UniProtKB">
        <authorList>
            <consortium name="WormBaseParasite"/>
        </authorList>
    </citation>
    <scope>IDENTIFICATION</scope>
</reference>
<organism evidence="2 3">
    <name type="scientific">Steinernema glaseri</name>
    <dbReference type="NCBI Taxonomy" id="37863"/>
    <lineage>
        <taxon>Eukaryota</taxon>
        <taxon>Metazoa</taxon>
        <taxon>Ecdysozoa</taxon>
        <taxon>Nematoda</taxon>
        <taxon>Chromadorea</taxon>
        <taxon>Rhabditida</taxon>
        <taxon>Tylenchina</taxon>
        <taxon>Panagrolaimomorpha</taxon>
        <taxon>Strongyloidoidea</taxon>
        <taxon>Steinernematidae</taxon>
        <taxon>Steinernema</taxon>
    </lineage>
</organism>
<protein>
    <submittedName>
        <fullName evidence="3">G_PROTEIN_RECEP_F1_2 domain-containing protein</fullName>
    </submittedName>
</protein>
<feature type="transmembrane region" description="Helical" evidence="1">
    <location>
        <begin position="52"/>
        <end position="77"/>
    </location>
</feature>
<feature type="transmembrane region" description="Helical" evidence="1">
    <location>
        <begin position="194"/>
        <end position="215"/>
    </location>
</feature>
<dbReference type="AlphaFoldDB" id="A0A1I7Z603"/>
<evidence type="ECO:0000313" key="2">
    <source>
        <dbReference type="Proteomes" id="UP000095287"/>
    </source>
</evidence>
<keyword evidence="2" id="KW-1185">Reference proteome</keyword>
<feature type="transmembrane region" description="Helical" evidence="1">
    <location>
        <begin position="12"/>
        <end position="32"/>
    </location>
</feature>
<feature type="transmembrane region" description="Helical" evidence="1">
    <location>
        <begin position="227"/>
        <end position="248"/>
    </location>
</feature>
<feature type="transmembrane region" description="Helical" evidence="1">
    <location>
        <begin position="130"/>
        <end position="153"/>
    </location>
</feature>
<keyword evidence="1" id="KW-0472">Membrane</keyword>
<dbReference type="WBParaSite" id="L893_g23267.t1">
    <property type="protein sequence ID" value="L893_g23267.t1"/>
    <property type="gene ID" value="L893_g23267"/>
</dbReference>
<sequence length="377" mass="41985">MAPENTPFPTLALCATILPIISLVVNIGSLFYKPNQLNPFRRTFFKCFAFSNIFMTVTITPMLIATIGTGTPFWKLFGSDSLNWCKLQAFLFCFHKDLCIVILACFGIAYDPHGHLGADPSSHWGSCHPFNVFIPGGISLLAATIECQFFAYVNAVRQCVFTAEIYDLAFGLTAAHAFLSSMLIMFFLEKLDSWWKTGVVLLCTFPWYNFGYKGIIWTPANVDTTIAYGPIVMLFGHLSTFLTTVGWVEAPKLLILPPSSILLISQLFCVDIQRPILISTSLLSNTNNSLLLAQGSLCRRKSSNFRLPCNDLLINGFHRFGSSRPTGSCAHCGNAVITLNGVQNIPFILYRVLISPFVSFIHLCSVPRVSYLEEKRR</sequence>
<evidence type="ECO:0000256" key="1">
    <source>
        <dbReference type="SAM" id="Phobius"/>
    </source>
</evidence>
<name>A0A1I7Z603_9BILA</name>
<dbReference type="Proteomes" id="UP000095287">
    <property type="component" value="Unplaced"/>
</dbReference>
<proteinExistence type="predicted"/>
<accession>A0A1I7Z603</accession>
<keyword evidence="1" id="KW-1133">Transmembrane helix</keyword>